<proteinExistence type="predicted"/>
<name>A0A6N8G0R6_9CHRO</name>
<dbReference type="Pfam" id="PF13480">
    <property type="entry name" value="Acetyltransf_6"/>
    <property type="match status" value="1"/>
</dbReference>
<organism evidence="2 3">
    <name type="scientific">Gloeocapsopsis dulcis AAB1 = 1H9</name>
    <dbReference type="NCBI Taxonomy" id="1433147"/>
    <lineage>
        <taxon>Bacteria</taxon>
        <taxon>Bacillati</taxon>
        <taxon>Cyanobacteriota</taxon>
        <taxon>Cyanophyceae</taxon>
        <taxon>Oscillatoriophycideae</taxon>
        <taxon>Chroococcales</taxon>
        <taxon>Chroococcaceae</taxon>
        <taxon>Gloeocapsopsis</taxon>
        <taxon>Gloeocapsopsis dulcis</taxon>
    </lineage>
</organism>
<dbReference type="SUPFAM" id="SSF55729">
    <property type="entry name" value="Acyl-CoA N-acyltransferases (Nat)"/>
    <property type="match status" value="1"/>
</dbReference>
<evidence type="ECO:0000313" key="2">
    <source>
        <dbReference type="EMBL" id="MUL38998.1"/>
    </source>
</evidence>
<accession>A0A6N8G0R6</accession>
<dbReference type="Gene3D" id="3.40.630.30">
    <property type="match status" value="1"/>
</dbReference>
<comment type="caution">
    <text evidence="2">The sequence shown here is derived from an EMBL/GenBank/DDBJ whole genome shotgun (WGS) entry which is preliminary data.</text>
</comment>
<evidence type="ECO:0000259" key="1">
    <source>
        <dbReference type="Pfam" id="PF13480"/>
    </source>
</evidence>
<feature type="domain" description="BioF2-like acetyltransferase" evidence="1">
    <location>
        <begin position="178"/>
        <end position="308"/>
    </location>
</feature>
<reference evidence="2 3" key="1">
    <citation type="journal article" date="2019" name="Front. Microbiol.">
        <title>Genomic Features for Desiccation Tolerance and Sugar Biosynthesis in the Extremophile Gloeocapsopsis sp. UTEX B3054.</title>
        <authorList>
            <person name="Urrejola C."/>
            <person name="Alcorta J."/>
            <person name="Salas L."/>
            <person name="Vasquez M."/>
            <person name="Polz M.F."/>
            <person name="Vicuna R."/>
            <person name="Diez B."/>
        </authorList>
    </citation>
    <scope>NUCLEOTIDE SEQUENCE [LARGE SCALE GENOMIC DNA]</scope>
    <source>
        <strain evidence="2 3">1H9</strain>
    </source>
</reference>
<dbReference type="InterPro" id="IPR038740">
    <property type="entry name" value="BioF2-like_GNAT_dom"/>
</dbReference>
<dbReference type="RefSeq" id="WP_155707355.1">
    <property type="nucleotide sequence ID" value="NZ_CAWNSU010000087.1"/>
</dbReference>
<protein>
    <submittedName>
        <fullName evidence="2">FemAB family protein</fullName>
    </submittedName>
</protein>
<keyword evidence="3" id="KW-1185">Reference proteome</keyword>
<dbReference type="Proteomes" id="UP000441797">
    <property type="component" value="Unassembled WGS sequence"/>
</dbReference>
<dbReference type="PANTHER" id="PTHR36174:SF1">
    <property type="entry name" value="LIPID II:GLYCINE GLYCYLTRANSFERASE"/>
    <property type="match status" value="1"/>
</dbReference>
<sequence length="374" mass="42546">MNSCYKAQSQNPLLLDKSIKGQVLDLSHPLWEIALDSLRHDIYHLPEYVALEAQRIKAIPEAILISQGDRVFFVPYLLRSCNALSPNDQSQMELFDVISPYGYPGILMNEAAANTPEFLNLAFNELIHQLSNKKVCSAFLRLHPILNQNLSEYSHCKVNGETIAVDLTMSLAEIWNQTRPEHRNKINKCKRAGMTAKMVSFVDYIDDFIDIYEQTMDRVGATKSYYFGKDYFVELSQALKNQLHLCIVELNNEIICGGLFTEACGIVQYHLGGTKSAFLKQAPSKLMFDCVRTWAKERNNEFLHLGGGVGGAKDSLYHFKAGFSKQRHTFSTIRLVVDQKNYHSLVQKRAEELDISDEELLKSDFFPAYRIASI</sequence>
<evidence type="ECO:0000313" key="3">
    <source>
        <dbReference type="Proteomes" id="UP000441797"/>
    </source>
</evidence>
<dbReference type="AlphaFoldDB" id="A0A6N8G0R6"/>
<dbReference type="OrthoDB" id="9785911at2"/>
<dbReference type="InterPro" id="IPR016181">
    <property type="entry name" value="Acyl_CoA_acyltransferase"/>
</dbReference>
<dbReference type="PANTHER" id="PTHR36174">
    <property type="entry name" value="LIPID II:GLYCINE GLYCYLTRANSFERASE"/>
    <property type="match status" value="1"/>
</dbReference>
<gene>
    <name evidence="2" type="ORF">BWI75_22505</name>
</gene>
<dbReference type="InterPro" id="IPR050644">
    <property type="entry name" value="PG_Glycine_Bridge_Synth"/>
</dbReference>
<dbReference type="EMBL" id="NAPY01000056">
    <property type="protein sequence ID" value="MUL38998.1"/>
    <property type="molecule type" value="Genomic_DNA"/>
</dbReference>